<keyword evidence="5" id="KW-1185">Reference proteome</keyword>
<dbReference type="PANTHER" id="PTHR33495">
    <property type="entry name" value="ANTI-SIGMA FACTOR ANTAGONIST TM_1081-RELATED-RELATED"/>
    <property type="match status" value="1"/>
</dbReference>
<reference evidence="4 5" key="1">
    <citation type="submission" date="2016-10" db="EMBL/GenBank/DDBJ databases">
        <authorList>
            <person name="de Groot N.N."/>
        </authorList>
    </citation>
    <scope>NUCLEOTIDE SEQUENCE [LARGE SCALE GENOMIC DNA]</scope>
    <source>
        <strain evidence="4 5">DSM 16957</strain>
    </source>
</reference>
<evidence type="ECO:0000256" key="1">
    <source>
        <dbReference type="ARBA" id="ARBA00009013"/>
    </source>
</evidence>
<dbReference type="Pfam" id="PF01740">
    <property type="entry name" value="STAS"/>
    <property type="match status" value="1"/>
</dbReference>
<comment type="similarity">
    <text evidence="1 2">Belongs to the anti-sigma-factor antagonist family.</text>
</comment>
<protein>
    <recommendedName>
        <fullName evidence="2">Anti-sigma factor antagonist</fullName>
    </recommendedName>
</protein>
<gene>
    <name evidence="4" type="ORF">SAMN04488509_101905</name>
</gene>
<dbReference type="Proteomes" id="UP000199603">
    <property type="component" value="Unassembled WGS sequence"/>
</dbReference>
<dbReference type="AlphaFoldDB" id="A0A1G6T6L8"/>
<dbReference type="CDD" id="cd07043">
    <property type="entry name" value="STAS_anti-anti-sigma_factors"/>
    <property type="match status" value="1"/>
</dbReference>
<dbReference type="GO" id="GO:0043856">
    <property type="term" value="F:anti-sigma factor antagonist activity"/>
    <property type="evidence" value="ECO:0007669"/>
    <property type="project" value="InterPro"/>
</dbReference>
<dbReference type="InterPro" id="IPR036513">
    <property type="entry name" value="STAS_dom_sf"/>
</dbReference>
<dbReference type="Gene3D" id="3.30.750.24">
    <property type="entry name" value="STAS domain"/>
    <property type="match status" value="1"/>
</dbReference>
<evidence type="ECO:0000313" key="5">
    <source>
        <dbReference type="Proteomes" id="UP000199603"/>
    </source>
</evidence>
<sequence>MSLEIRIQKSEPARAHVWIVGRLDGSNHADLDRELQPLLDDTNLQNLVLDLQDLDYISSAGLRSIFRARKALGLREGRVLVVNPQPQVQKVFDIVKAVPVREIFRSVEELDSYLDRIQARALDPDAD</sequence>
<evidence type="ECO:0000259" key="3">
    <source>
        <dbReference type="PROSITE" id="PS50801"/>
    </source>
</evidence>
<dbReference type="PANTHER" id="PTHR33495:SF2">
    <property type="entry name" value="ANTI-SIGMA FACTOR ANTAGONIST TM_1081-RELATED"/>
    <property type="match status" value="1"/>
</dbReference>
<dbReference type="InterPro" id="IPR002645">
    <property type="entry name" value="STAS_dom"/>
</dbReference>
<name>A0A1G6T6L8_9GAMM</name>
<dbReference type="PROSITE" id="PS50801">
    <property type="entry name" value="STAS"/>
    <property type="match status" value="1"/>
</dbReference>
<dbReference type="RefSeq" id="WP_091239301.1">
    <property type="nucleotide sequence ID" value="NZ_FNAG01000001.1"/>
</dbReference>
<dbReference type="InterPro" id="IPR003658">
    <property type="entry name" value="Anti-sigma_ant"/>
</dbReference>
<organism evidence="4 5">
    <name type="scientific">Aquimonas voraii</name>
    <dbReference type="NCBI Taxonomy" id="265719"/>
    <lineage>
        <taxon>Bacteria</taxon>
        <taxon>Pseudomonadati</taxon>
        <taxon>Pseudomonadota</taxon>
        <taxon>Gammaproteobacteria</taxon>
        <taxon>Lysobacterales</taxon>
        <taxon>Lysobacteraceae</taxon>
        <taxon>Aquimonas</taxon>
    </lineage>
</organism>
<evidence type="ECO:0000256" key="2">
    <source>
        <dbReference type="RuleBase" id="RU003749"/>
    </source>
</evidence>
<accession>A0A1G6T6L8</accession>
<dbReference type="EMBL" id="FNAG01000001">
    <property type="protein sequence ID" value="SDD24659.1"/>
    <property type="molecule type" value="Genomic_DNA"/>
</dbReference>
<dbReference type="OrthoDB" id="9808221at2"/>
<dbReference type="NCBIfam" id="TIGR00377">
    <property type="entry name" value="ant_ant_sig"/>
    <property type="match status" value="1"/>
</dbReference>
<evidence type="ECO:0000313" key="4">
    <source>
        <dbReference type="EMBL" id="SDD24659.1"/>
    </source>
</evidence>
<feature type="domain" description="STAS" evidence="3">
    <location>
        <begin position="19"/>
        <end position="114"/>
    </location>
</feature>
<dbReference type="SUPFAM" id="SSF52091">
    <property type="entry name" value="SpoIIaa-like"/>
    <property type="match status" value="1"/>
</dbReference>
<dbReference type="STRING" id="265719.SAMN04488509_101905"/>
<proteinExistence type="inferred from homology"/>